<evidence type="ECO:0000259" key="2">
    <source>
        <dbReference type="Pfam" id="PF12680"/>
    </source>
</evidence>
<accession>D8TV04</accession>
<organism evidence="4">
    <name type="scientific">Volvox carteri f. nagariensis</name>
    <dbReference type="NCBI Taxonomy" id="3068"/>
    <lineage>
        <taxon>Eukaryota</taxon>
        <taxon>Viridiplantae</taxon>
        <taxon>Chlorophyta</taxon>
        <taxon>core chlorophytes</taxon>
        <taxon>Chlorophyceae</taxon>
        <taxon>CS clade</taxon>
        <taxon>Chlamydomonadales</taxon>
        <taxon>Volvocaceae</taxon>
        <taxon>Volvox</taxon>
    </lineage>
</organism>
<feature type="domain" description="SnoaL-like" evidence="2">
    <location>
        <begin position="9"/>
        <end position="110"/>
    </location>
</feature>
<name>D8TV04_VOLCA</name>
<dbReference type="SUPFAM" id="SSF54427">
    <property type="entry name" value="NTF2-like"/>
    <property type="match status" value="1"/>
</dbReference>
<evidence type="ECO:0000313" key="4">
    <source>
        <dbReference type="Proteomes" id="UP000001058"/>
    </source>
</evidence>
<dbReference type="EMBL" id="GL378338">
    <property type="protein sequence ID" value="EFJ48802.1"/>
    <property type="molecule type" value="Genomic_DNA"/>
</dbReference>
<dbReference type="AlphaFoldDB" id="D8TV04"/>
<keyword evidence="4" id="KW-1185">Reference proteome</keyword>
<dbReference type="RefSeq" id="XP_002950134.1">
    <property type="nucleotide sequence ID" value="XM_002950088.1"/>
</dbReference>
<dbReference type="GeneID" id="9619713"/>
<dbReference type="InParanoid" id="D8TV04"/>
<dbReference type="OrthoDB" id="3657563at2759"/>
<dbReference type="Gene3D" id="3.10.450.50">
    <property type="match status" value="1"/>
</dbReference>
<gene>
    <name evidence="3" type="ORF">VOLCADRAFT_90664</name>
</gene>
<protein>
    <recommendedName>
        <fullName evidence="2">SnoaL-like domain-containing protein</fullName>
    </recommendedName>
</protein>
<evidence type="ECO:0000313" key="3">
    <source>
        <dbReference type="EMBL" id="EFJ48802.1"/>
    </source>
</evidence>
<evidence type="ECO:0000256" key="1">
    <source>
        <dbReference type="SAM" id="MobiDB-lite"/>
    </source>
</evidence>
<sequence>MVDTCHVYYSNLWSRGDMATADKFLDPQFVYRDLCSVSGWAQQSPSSTLPLTGMVVGPRAFKSMIEDVRSQYPDFYVEVEELAVSDKHRIFVNWVSHGTQLEAPPAAPADVSTGPAAWKHGRSLSPTSAHASVSAAAPPSYHNNLVRGVDVITFNHDRSRMLEVNVYRQLSSDERRDVERRLAPNPLEMRLARLHWERPQQQQPRR</sequence>
<dbReference type="InterPro" id="IPR037401">
    <property type="entry name" value="SnoaL-like"/>
</dbReference>
<reference evidence="3 4" key="1">
    <citation type="journal article" date="2010" name="Science">
        <title>Genomic analysis of organismal complexity in the multicellular green alga Volvox carteri.</title>
        <authorList>
            <person name="Prochnik S.E."/>
            <person name="Umen J."/>
            <person name="Nedelcu A.M."/>
            <person name="Hallmann A."/>
            <person name="Miller S.M."/>
            <person name="Nishii I."/>
            <person name="Ferris P."/>
            <person name="Kuo A."/>
            <person name="Mitros T."/>
            <person name="Fritz-Laylin L.K."/>
            <person name="Hellsten U."/>
            <person name="Chapman J."/>
            <person name="Simakov O."/>
            <person name="Rensing S.A."/>
            <person name="Terry A."/>
            <person name="Pangilinan J."/>
            <person name="Kapitonov V."/>
            <person name="Jurka J."/>
            <person name="Salamov A."/>
            <person name="Shapiro H."/>
            <person name="Schmutz J."/>
            <person name="Grimwood J."/>
            <person name="Lindquist E."/>
            <person name="Lucas S."/>
            <person name="Grigoriev I.V."/>
            <person name="Schmitt R."/>
            <person name="Kirk D."/>
            <person name="Rokhsar D.S."/>
        </authorList>
    </citation>
    <scope>NUCLEOTIDE SEQUENCE [LARGE SCALE GENOMIC DNA]</scope>
    <source>
        <strain evidence="4">f. Nagariensis / Eve</strain>
    </source>
</reference>
<dbReference type="InterPro" id="IPR032710">
    <property type="entry name" value="NTF2-like_dom_sf"/>
</dbReference>
<dbReference type="Pfam" id="PF12680">
    <property type="entry name" value="SnoaL_2"/>
    <property type="match status" value="1"/>
</dbReference>
<dbReference type="Proteomes" id="UP000001058">
    <property type="component" value="Unassembled WGS sequence"/>
</dbReference>
<dbReference type="KEGG" id="vcn:VOLCADRAFT_90664"/>
<feature type="region of interest" description="Disordered" evidence="1">
    <location>
        <begin position="103"/>
        <end position="124"/>
    </location>
</feature>
<dbReference type="eggNOG" id="ENOG502T021">
    <property type="taxonomic scope" value="Eukaryota"/>
</dbReference>
<proteinExistence type="predicted"/>